<accession>A0A545SQH9</accession>
<feature type="transmembrane region" description="Helical" evidence="1">
    <location>
        <begin position="56"/>
        <end position="78"/>
    </location>
</feature>
<dbReference type="AlphaFoldDB" id="A0A545SQH9"/>
<protein>
    <submittedName>
        <fullName evidence="2">Uncharacterized protein</fullName>
    </submittedName>
</protein>
<evidence type="ECO:0000313" key="3">
    <source>
        <dbReference type="Proteomes" id="UP000319732"/>
    </source>
</evidence>
<keyword evidence="1" id="KW-0812">Transmembrane</keyword>
<keyword evidence="1" id="KW-0472">Membrane</keyword>
<reference evidence="2 3" key="1">
    <citation type="submission" date="2019-06" db="EMBL/GenBank/DDBJ databases">
        <title>Whole genome sequence for Cellvibrionaceae sp. R142.</title>
        <authorList>
            <person name="Wang G."/>
        </authorList>
    </citation>
    <scope>NUCLEOTIDE SEQUENCE [LARGE SCALE GENOMIC DNA]</scope>
    <source>
        <strain evidence="2 3">R142</strain>
    </source>
</reference>
<keyword evidence="1" id="KW-1133">Transmembrane helix</keyword>
<dbReference type="Proteomes" id="UP000319732">
    <property type="component" value="Unassembled WGS sequence"/>
</dbReference>
<sequence>MNLQSQWRCPQPRKGLMGGWDRFVGPGATAVENALALVPAVLGTMALVYYAHFSELGWTLAQYIVAALLAFDIIAGVATNATTSAKRWYHRPSQKWHQHMGFVVLHGLHVFLVAWLFRDMDISFFIVIYLLLLLSSAAVVTVSQRVQRSVALLLVCNALLISQYLLLPTPGFEWFIPFLFLKLLVSHLTLEEPYL</sequence>
<organism evidence="2 3">
    <name type="scientific">Exilibacterium tricleocarpae</name>
    <dbReference type="NCBI Taxonomy" id="2591008"/>
    <lineage>
        <taxon>Bacteria</taxon>
        <taxon>Pseudomonadati</taxon>
        <taxon>Pseudomonadota</taxon>
        <taxon>Gammaproteobacteria</taxon>
        <taxon>Cellvibrionales</taxon>
        <taxon>Cellvibrionaceae</taxon>
        <taxon>Exilibacterium</taxon>
    </lineage>
</organism>
<feature type="transmembrane region" description="Helical" evidence="1">
    <location>
        <begin position="123"/>
        <end position="142"/>
    </location>
</feature>
<feature type="transmembrane region" description="Helical" evidence="1">
    <location>
        <begin position="99"/>
        <end position="117"/>
    </location>
</feature>
<evidence type="ECO:0000256" key="1">
    <source>
        <dbReference type="SAM" id="Phobius"/>
    </source>
</evidence>
<evidence type="ECO:0000313" key="2">
    <source>
        <dbReference type="EMBL" id="TQV67225.1"/>
    </source>
</evidence>
<name>A0A545SQH9_9GAMM</name>
<gene>
    <name evidence="2" type="ORF">FKG94_25870</name>
</gene>
<keyword evidence="3" id="KW-1185">Reference proteome</keyword>
<dbReference type="EMBL" id="VHSG01000036">
    <property type="protein sequence ID" value="TQV67225.1"/>
    <property type="molecule type" value="Genomic_DNA"/>
</dbReference>
<feature type="transmembrane region" description="Helical" evidence="1">
    <location>
        <begin position="149"/>
        <end position="166"/>
    </location>
</feature>
<dbReference type="OrthoDB" id="1550909at2"/>
<proteinExistence type="predicted"/>
<feature type="transmembrane region" description="Helical" evidence="1">
    <location>
        <begin position="23"/>
        <end position="50"/>
    </location>
</feature>
<comment type="caution">
    <text evidence="2">The sequence shown here is derived from an EMBL/GenBank/DDBJ whole genome shotgun (WGS) entry which is preliminary data.</text>
</comment>